<gene>
    <name evidence="7" type="ORF">HMPREF9628_01011</name>
</gene>
<dbReference type="Pfam" id="PF02861">
    <property type="entry name" value="Clp_N"/>
    <property type="match status" value="1"/>
</dbReference>
<evidence type="ECO:0000256" key="1">
    <source>
        <dbReference type="ARBA" id="ARBA00022737"/>
    </source>
</evidence>
<dbReference type="SMART" id="SM00382">
    <property type="entry name" value="AAA"/>
    <property type="match status" value="2"/>
</dbReference>
<keyword evidence="1 5" id="KW-0677">Repeat</keyword>
<dbReference type="Gene3D" id="1.10.1780.10">
    <property type="entry name" value="Clp, N-terminal domain"/>
    <property type="match status" value="1"/>
</dbReference>
<dbReference type="GO" id="GO:0005737">
    <property type="term" value="C:cytoplasm"/>
    <property type="evidence" value="ECO:0007669"/>
    <property type="project" value="TreeGrafter"/>
</dbReference>
<dbReference type="InterPro" id="IPR050130">
    <property type="entry name" value="ClpA_ClpB"/>
</dbReference>
<dbReference type="Pfam" id="PF17871">
    <property type="entry name" value="AAA_lid_9"/>
    <property type="match status" value="1"/>
</dbReference>
<dbReference type="PANTHER" id="PTHR11638">
    <property type="entry name" value="ATP-DEPENDENT CLP PROTEASE"/>
    <property type="match status" value="1"/>
</dbReference>
<reference evidence="7 8" key="1">
    <citation type="submission" date="2011-08" db="EMBL/GenBank/DDBJ databases">
        <title>The Genome Sequence of Eubacteriaceae bacterium CM5.</title>
        <authorList>
            <consortium name="The Broad Institute Genome Sequencing Platform"/>
            <person name="Earl A."/>
            <person name="Ward D."/>
            <person name="Feldgarden M."/>
            <person name="Gevers D."/>
            <person name="Sizova M."/>
            <person name="Hazen A."/>
            <person name="Epstein S."/>
            <person name="Young S.K."/>
            <person name="Zeng Q."/>
            <person name="Gargeya S."/>
            <person name="Fitzgerald M."/>
            <person name="Haas B."/>
            <person name="Abouelleil A."/>
            <person name="Alvarado L."/>
            <person name="Arachchi H.M."/>
            <person name="Berlin A."/>
            <person name="Brown A."/>
            <person name="Chapman S.B."/>
            <person name="Chen Z."/>
            <person name="Dunbar C."/>
            <person name="Freedman E."/>
            <person name="Gearin G."/>
            <person name="Gellesch M."/>
            <person name="Goldberg J."/>
            <person name="Griggs A."/>
            <person name="Gujja S."/>
            <person name="Heiman D."/>
            <person name="Howarth C."/>
            <person name="Larson L."/>
            <person name="Lui A."/>
            <person name="MacDonald P.J.P."/>
            <person name="Montmayeur A."/>
            <person name="Murphy C."/>
            <person name="Neiman D."/>
            <person name="Pearson M."/>
            <person name="Priest M."/>
            <person name="Roberts A."/>
            <person name="Saif S."/>
            <person name="Shea T."/>
            <person name="Shenoy N."/>
            <person name="Sisk P."/>
            <person name="Stolte C."/>
            <person name="Sykes S."/>
            <person name="Wortman J."/>
            <person name="Nusbaum C."/>
            <person name="Birren B."/>
        </authorList>
    </citation>
    <scope>NUCLEOTIDE SEQUENCE [LARGE SCALE GENOMIC DNA]</scope>
    <source>
        <strain evidence="7 8">CM5</strain>
    </source>
</reference>
<dbReference type="Proteomes" id="UP000003379">
    <property type="component" value="Unassembled WGS sequence"/>
</dbReference>
<dbReference type="SMART" id="SM01086">
    <property type="entry name" value="ClpB_D2-small"/>
    <property type="match status" value="1"/>
</dbReference>
<dbReference type="HOGENOM" id="CLU_005070_4_1_9"/>
<dbReference type="InterPro" id="IPR019489">
    <property type="entry name" value="Clp_ATPase_C"/>
</dbReference>
<dbReference type="CDD" id="cd00009">
    <property type="entry name" value="AAA"/>
    <property type="match status" value="1"/>
</dbReference>
<protein>
    <recommendedName>
        <fullName evidence="6">Clp R domain-containing protein</fullName>
    </recommendedName>
</protein>
<dbReference type="InterPro" id="IPR027417">
    <property type="entry name" value="P-loop_NTPase"/>
</dbReference>
<evidence type="ECO:0000256" key="5">
    <source>
        <dbReference type="PROSITE-ProRule" id="PRU01251"/>
    </source>
</evidence>
<proteinExistence type="predicted"/>
<dbReference type="STRING" id="796937.HMPREF9630_00466"/>
<dbReference type="InterPro" id="IPR004176">
    <property type="entry name" value="Clp_R_N"/>
</dbReference>
<dbReference type="AlphaFoldDB" id="G9XAJ4"/>
<keyword evidence="4" id="KW-0143">Chaperone</keyword>
<dbReference type="PROSITE" id="PS51903">
    <property type="entry name" value="CLP_R"/>
    <property type="match status" value="1"/>
</dbReference>
<name>G9XAJ4_9FIRM</name>
<accession>G9XAJ4</accession>
<dbReference type="GO" id="GO:0005524">
    <property type="term" value="F:ATP binding"/>
    <property type="evidence" value="ECO:0007669"/>
    <property type="project" value="UniProtKB-KW"/>
</dbReference>
<dbReference type="FunFam" id="3.40.50.300:FF:000025">
    <property type="entry name" value="ATP-dependent Clp protease subunit"/>
    <property type="match status" value="1"/>
</dbReference>
<comment type="caution">
    <text evidence="7">The sequence shown here is derived from an EMBL/GenBank/DDBJ whole genome shotgun (WGS) entry which is preliminary data.</text>
</comment>
<dbReference type="EMBL" id="AFZG01000012">
    <property type="protein sequence ID" value="EHL20014.1"/>
    <property type="molecule type" value="Genomic_DNA"/>
</dbReference>
<dbReference type="Pfam" id="PF10431">
    <property type="entry name" value="ClpB_D2-small"/>
    <property type="match status" value="1"/>
</dbReference>
<evidence type="ECO:0000313" key="7">
    <source>
        <dbReference type="EMBL" id="EHL20014.1"/>
    </source>
</evidence>
<dbReference type="PANTHER" id="PTHR11638:SF18">
    <property type="entry name" value="HEAT SHOCK PROTEIN 104"/>
    <property type="match status" value="1"/>
</dbReference>
<keyword evidence="3" id="KW-0067">ATP-binding</keyword>
<dbReference type="PATRIC" id="fig|796940.3.peg.288"/>
<dbReference type="SUPFAM" id="SSF81923">
    <property type="entry name" value="Double Clp-N motif"/>
    <property type="match status" value="1"/>
</dbReference>
<dbReference type="PRINTS" id="PR00300">
    <property type="entry name" value="CLPPROTEASEA"/>
</dbReference>
<dbReference type="InterPro" id="IPR003959">
    <property type="entry name" value="ATPase_AAA_core"/>
</dbReference>
<dbReference type="GO" id="GO:0016887">
    <property type="term" value="F:ATP hydrolysis activity"/>
    <property type="evidence" value="ECO:0007669"/>
    <property type="project" value="InterPro"/>
</dbReference>
<sequence length="832" mass="94863">MIKIETFTQFSRRLLNLAAQEASKLGHNTVDSEHILIAISRQEKSLVGRILSEHNLYTDDIVQKVLEKNEKGVVPSNVLIYASDIKDIFEESISIANSLSFEFVGLEHILIAILGKKGIATDILNNSGIYRDDVIDEIIIAKKEFDNIKQKVKDISEYNEVQEDYGRNIYKKPPKIGRVLNRYATDITNNAENGELNIVVEREEEIERITHILARRNKNNPVLVGEAGVGKTSVIYAIAQNIVSKKAPNILRNKRIFQLNMPLVVSGSKYKGELEERIRKIIEEVSSSENIILFIDNFHSIAILSNQENTSEAGNMIKNALAEGKLQIIGVTSASEYKRYIEKDDVIKRRIQVVQIKEPSEEKAIKMLMAVKQIYENYHDVRIEQDAIELAVKLSKRYISTMYLPDKAIDIIDEASAKLKLARDEDYYEIDEVLKNIKDAKFRIAKEVRENNIQNVSIIRDEILDLDRIMSSISDERLKIYNEKKILMKKDIECVVSAITGIPIEKLTKTQEDKLLDMRKNISKYVIGQDEAVLSVTRAIQRARTGLKDPKKPIGSFIFLGPTGVGKTQLAKTLARELFDDEDAMIRVDMSEYMEKFDVSKVIGSPPGYVGYSEGGQLTEKVKKKPYCVLLFDEIEKAHPDIFDLLLQVLDEGHLTDSQGRKVDFKNSIIIMTSNIGASAVKKQNNFGFSNQSFEKINDDVYKNLEKSFISELKKYFKPEFINRVDEIVVFRQLEKNDISKIAGIMIERLQERLKDRGIHLIIQDSAIETIAKDGYNPEYGARPLLRTIQKMLENEIAQKILLEEIKDNSFINVIGNKDSLSFEIINEDSEE</sequence>
<dbReference type="RefSeq" id="WP_009529073.1">
    <property type="nucleotide sequence ID" value="NZ_JH414602.1"/>
</dbReference>
<evidence type="ECO:0000313" key="8">
    <source>
        <dbReference type="Proteomes" id="UP000003379"/>
    </source>
</evidence>
<dbReference type="Pfam" id="PF07724">
    <property type="entry name" value="AAA_2"/>
    <property type="match status" value="1"/>
</dbReference>
<dbReference type="Gene3D" id="3.40.50.300">
    <property type="entry name" value="P-loop containing nucleotide triphosphate hydrolases"/>
    <property type="match status" value="2"/>
</dbReference>
<evidence type="ECO:0000259" key="6">
    <source>
        <dbReference type="PROSITE" id="PS51903"/>
    </source>
</evidence>
<dbReference type="Gene3D" id="1.10.8.60">
    <property type="match status" value="2"/>
</dbReference>
<dbReference type="InterPro" id="IPR001270">
    <property type="entry name" value="ClpA/B"/>
</dbReference>
<dbReference type="CDD" id="cd19499">
    <property type="entry name" value="RecA-like_ClpB_Hsp104-like"/>
    <property type="match status" value="1"/>
</dbReference>
<evidence type="ECO:0000256" key="2">
    <source>
        <dbReference type="ARBA" id="ARBA00022741"/>
    </source>
</evidence>
<organism evidence="7 8">
    <name type="scientific">Peptoanaerobacter stomatis</name>
    <dbReference type="NCBI Taxonomy" id="796937"/>
    <lineage>
        <taxon>Bacteria</taxon>
        <taxon>Bacillati</taxon>
        <taxon>Bacillota</taxon>
        <taxon>Clostridia</taxon>
        <taxon>Peptostreptococcales</taxon>
        <taxon>Filifactoraceae</taxon>
        <taxon>Peptoanaerobacter</taxon>
    </lineage>
</organism>
<evidence type="ECO:0000256" key="3">
    <source>
        <dbReference type="ARBA" id="ARBA00022840"/>
    </source>
</evidence>
<dbReference type="Gene3D" id="4.10.860.10">
    <property type="entry name" value="UVR domain"/>
    <property type="match status" value="1"/>
</dbReference>
<dbReference type="InterPro" id="IPR003593">
    <property type="entry name" value="AAA+_ATPase"/>
</dbReference>
<keyword evidence="2" id="KW-0547">Nucleotide-binding</keyword>
<dbReference type="InterPro" id="IPR041546">
    <property type="entry name" value="ClpA/ClpB_AAA_lid"/>
</dbReference>
<evidence type="ECO:0000256" key="4">
    <source>
        <dbReference type="ARBA" id="ARBA00023186"/>
    </source>
</evidence>
<dbReference type="SUPFAM" id="SSF52540">
    <property type="entry name" value="P-loop containing nucleoside triphosphate hydrolases"/>
    <property type="match status" value="2"/>
</dbReference>
<dbReference type="GO" id="GO:0034605">
    <property type="term" value="P:cellular response to heat"/>
    <property type="evidence" value="ECO:0007669"/>
    <property type="project" value="TreeGrafter"/>
</dbReference>
<feature type="domain" description="Clp R" evidence="6">
    <location>
        <begin position="4"/>
        <end position="144"/>
    </location>
</feature>
<dbReference type="Pfam" id="PF00004">
    <property type="entry name" value="AAA"/>
    <property type="match status" value="1"/>
</dbReference>
<dbReference type="InterPro" id="IPR036628">
    <property type="entry name" value="Clp_N_dom_sf"/>
</dbReference>